<dbReference type="InterPro" id="IPR002397">
    <property type="entry name" value="Cyt_P450_B"/>
</dbReference>
<dbReference type="EMBL" id="BAABGT010000032">
    <property type="protein sequence ID" value="GAA4546367.1"/>
    <property type="molecule type" value="Genomic_DNA"/>
</dbReference>
<gene>
    <name evidence="3" type="ORF">GCM10023175_28430</name>
</gene>
<evidence type="ECO:0000256" key="2">
    <source>
        <dbReference type="RuleBase" id="RU000461"/>
    </source>
</evidence>
<keyword evidence="2" id="KW-0349">Heme</keyword>
<comment type="similarity">
    <text evidence="1 2">Belongs to the cytochrome P450 family.</text>
</comment>
<dbReference type="PANTHER" id="PTHR46696:SF3">
    <property type="entry name" value="PULCHERRIMINIC ACID SYNTHASE"/>
    <property type="match status" value="1"/>
</dbReference>
<evidence type="ECO:0000313" key="4">
    <source>
        <dbReference type="Proteomes" id="UP001501598"/>
    </source>
</evidence>
<dbReference type="InterPro" id="IPR001128">
    <property type="entry name" value="Cyt_P450"/>
</dbReference>
<dbReference type="InterPro" id="IPR017972">
    <property type="entry name" value="Cyt_P450_CS"/>
</dbReference>
<keyword evidence="2" id="KW-0408">Iron</keyword>
<keyword evidence="2" id="KW-0479">Metal-binding</keyword>
<dbReference type="PANTHER" id="PTHR46696">
    <property type="entry name" value="P450, PUTATIVE (EUROFUNG)-RELATED"/>
    <property type="match status" value="1"/>
</dbReference>
<dbReference type="Proteomes" id="UP001501598">
    <property type="component" value="Unassembled WGS sequence"/>
</dbReference>
<keyword evidence="2" id="KW-0503">Monooxygenase</keyword>
<reference evidence="4" key="1">
    <citation type="journal article" date="2019" name="Int. J. Syst. Evol. Microbiol.">
        <title>The Global Catalogue of Microorganisms (GCM) 10K type strain sequencing project: providing services to taxonomists for standard genome sequencing and annotation.</title>
        <authorList>
            <consortium name="The Broad Institute Genomics Platform"/>
            <consortium name="The Broad Institute Genome Sequencing Center for Infectious Disease"/>
            <person name="Wu L."/>
            <person name="Ma J."/>
        </authorList>
    </citation>
    <scope>NUCLEOTIDE SEQUENCE [LARGE SCALE GENOMIC DNA]</scope>
    <source>
        <strain evidence="4">JCM 17906</strain>
    </source>
</reference>
<dbReference type="PROSITE" id="PS00086">
    <property type="entry name" value="CYTOCHROME_P450"/>
    <property type="match status" value="1"/>
</dbReference>
<dbReference type="SUPFAM" id="SSF48264">
    <property type="entry name" value="Cytochrome P450"/>
    <property type="match status" value="1"/>
</dbReference>
<comment type="caution">
    <text evidence="3">The sequence shown here is derived from an EMBL/GenBank/DDBJ whole genome shotgun (WGS) entry which is preliminary data.</text>
</comment>
<proteinExistence type="inferred from homology"/>
<keyword evidence="2" id="KW-0560">Oxidoreductase</keyword>
<protein>
    <submittedName>
        <fullName evidence="3">Cytochrome P450</fullName>
    </submittedName>
</protein>
<dbReference type="Gene3D" id="1.10.630.10">
    <property type="entry name" value="Cytochrome P450"/>
    <property type="match status" value="1"/>
</dbReference>
<organism evidence="3 4">
    <name type="scientific">Pseudonocardia xishanensis</name>
    <dbReference type="NCBI Taxonomy" id="630995"/>
    <lineage>
        <taxon>Bacteria</taxon>
        <taxon>Bacillati</taxon>
        <taxon>Actinomycetota</taxon>
        <taxon>Actinomycetes</taxon>
        <taxon>Pseudonocardiales</taxon>
        <taxon>Pseudonocardiaceae</taxon>
        <taxon>Pseudonocardia</taxon>
    </lineage>
</organism>
<evidence type="ECO:0000256" key="1">
    <source>
        <dbReference type="ARBA" id="ARBA00010617"/>
    </source>
</evidence>
<dbReference type="PRINTS" id="PR00359">
    <property type="entry name" value="BP450"/>
</dbReference>
<dbReference type="RefSeq" id="WP_345417265.1">
    <property type="nucleotide sequence ID" value="NZ_BAABGT010000032.1"/>
</dbReference>
<dbReference type="InterPro" id="IPR036396">
    <property type="entry name" value="Cyt_P450_sf"/>
</dbReference>
<sequence>MTFDPLDPDYQIDPYPHFEALRAEPAVWVEPLNAWFVGRYRDVRRMAMDTKTFSNRRFSEISKGEFDYAPGVDQLVATDPPRHTRLRKLAAAAFRPGRVRAMEEALTEITHGYLDPLVERGGTFDFHQDLASRVPIHAITRMLGVPHEDGPTFRRWTADVLSAANRHTMAPAELARLRTSVDEVRAYFTDVVARKRRTPGDDMISDWMQAREGQDALTDDEVLALAILLLVGGDSTTAHLLSNTVATLWEHPEQLEEVRRDRSLIGRLIEESLRYEPPVQTVFWTTTRDVDLDGVTLKAEDAVIGVWSSANRDPEYFPEPDRFDIHRDSGGHQAFGFGPHFCLGAGLARSEARIVLEAVFDRLPNLKPAGGDPVEWVPSFWIRGPRALPVVA</sequence>
<accession>A0ABP8RRQ0</accession>
<dbReference type="Pfam" id="PF00067">
    <property type="entry name" value="p450"/>
    <property type="match status" value="1"/>
</dbReference>
<name>A0ABP8RRQ0_9PSEU</name>
<evidence type="ECO:0000313" key="3">
    <source>
        <dbReference type="EMBL" id="GAA4546367.1"/>
    </source>
</evidence>
<keyword evidence="4" id="KW-1185">Reference proteome</keyword>